<sequence>MTAPTAISLLVFRCQRWRAIAAMNRIGLSFAVLVLVLTLMGVPLQGNTIKERNLFATELFQTLVTDRQQENVVISPVAVQLALGLAYYGAEGKTATELQKTLHASAKESKDGLAESYHRLLHSYIKSKTVVEIANKVYTRENLKVASHFREVAQKYFDSDVEELNFENEAEAIDRINSWVKEKTQNKIENVVDSLEPDTNVALVNAIYFKARWARPFNDEDTKERDFWLSEQQSIQVPTMFADNWYYYADYPDLDAKAIELFFENINMTMWFILPNQRSGLSALEQKLKGVDFKRLEERWTWQSVSVYLPKFKFEFDTDLKPTLSKLGINSMFSDSADFSNIFYESPIGTRITKVQHKTFIDVNEIGCEAAGLSYAAGVPMSLPLDPKTFVADHPFVFIIRDQHAVYFTGHIVKF</sequence>
<dbReference type="OrthoDB" id="671595at2759"/>
<dbReference type="GO" id="GO:0004867">
    <property type="term" value="F:serine-type endopeptidase inhibitor activity"/>
    <property type="evidence" value="ECO:0007669"/>
    <property type="project" value="UniProtKB-KW"/>
</dbReference>
<dbReference type="GO" id="GO:0005615">
    <property type="term" value="C:extracellular space"/>
    <property type="evidence" value="ECO:0007669"/>
    <property type="project" value="InterPro"/>
</dbReference>
<dbReference type="PROSITE" id="PS00284">
    <property type="entry name" value="SERPIN"/>
    <property type="match status" value="1"/>
</dbReference>
<keyword evidence="6" id="KW-1133">Transmembrane helix</keyword>
<dbReference type="FunFam" id="3.30.497.10:FF:000006">
    <property type="entry name" value="Plasminogen activator inhibitor 1"/>
    <property type="match status" value="1"/>
</dbReference>
<dbReference type="InterPro" id="IPR042185">
    <property type="entry name" value="Serpin_sf_2"/>
</dbReference>
<dbReference type="SMART" id="SM00093">
    <property type="entry name" value="SERPIN"/>
    <property type="match status" value="1"/>
</dbReference>
<dbReference type="PANTHER" id="PTHR11461:SF372">
    <property type="entry name" value="ACCESSORY GLAND PROTEIN ACP76A-RELATED"/>
    <property type="match status" value="1"/>
</dbReference>
<evidence type="ECO:0000256" key="4">
    <source>
        <dbReference type="ARBA" id="ARBA00022900"/>
    </source>
</evidence>
<comment type="similarity">
    <text evidence="1 5">Belongs to the serpin family.</text>
</comment>
<keyword evidence="6" id="KW-0812">Transmembrane</keyword>
<keyword evidence="2 9" id="KW-0646">Protease inhibitor</keyword>
<dbReference type="RefSeq" id="XP_030382516.1">
    <property type="nucleotide sequence ID" value="XM_030526656.1"/>
</dbReference>
<dbReference type="Proteomes" id="UP000504634">
    <property type="component" value="Unplaced"/>
</dbReference>
<dbReference type="InterPro" id="IPR042178">
    <property type="entry name" value="Serpin_sf_1"/>
</dbReference>
<protein>
    <submittedName>
        <fullName evidence="9">Serine protease inhibitor 42Dd</fullName>
    </submittedName>
</protein>
<gene>
    <name evidence="9" type="primary">LOC115630017</name>
</gene>
<dbReference type="InterPro" id="IPR023796">
    <property type="entry name" value="Serpin_dom"/>
</dbReference>
<evidence type="ECO:0000256" key="1">
    <source>
        <dbReference type="ARBA" id="ARBA00009500"/>
    </source>
</evidence>
<keyword evidence="3" id="KW-0732">Signal</keyword>
<dbReference type="AlphaFoldDB" id="A0A6J2U1G2"/>
<dbReference type="Pfam" id="PF00079">
    <property type="entry name" value="Serpin"/>
    <property type="match status" value="1"/>
</dbReference>
<evidence type="ECO:0000256" key="5">
    <source>
        <dbReference type="RuleBase" id="RU000411"/>
    </source>
</evidence>
<evidence type="ECO:0000313" key="8">
    <source>
        <dbReference type="Proteomes" id="UP000504634"/>
    </source>
</evidence>
<dbReference type="SUPFAM" id="SSF56574">
    <property type="entry name" value="Serpins"/>
    <property type="match status" value="1"/>
</dbReference>
<dbReference type="GeneID" id="115630017"/>
<keyword evidence="8" id="KW-1185">Reference proteome</keyword>
<evidence type="ECO:0000256" key="2">
    <source>
        <dbReference type="ARBA" id="ARBA00022690"/>
    </source>
</evidence>
<evidence type="ECO:0000256" key="3">
    <source>
        <dbReference type="ARBA" id="ARBA00022729"/>
    </source>
</evidence>
<dbReference type="InterPro" id="IPR023795">
    <property type="entry name" value="Serpin_CS"/>
</dbReference>
<evidence type="ECO:0000313" key="9">
    <source>
        <dbReference type="RefSeq" id="XP_030382516.1"/>
    </source>
</evidence>
<keyword evidence="4 9" id="KW-0722">Serine protease inhibitor</keyword>
<dbReference type="InterPro" id="IPR000215">
    <property type="entry name" value="Serpin_fam"/>
</dbReference>
<dbReference type="CDD" id="cd19954">
    <property type="entry name" value="serpin42Dd-like_insects"/>
    <property type="match status" value="1"/>
</dbReference>
<keyword evidence="6" id="KW-0472">Membrane</keyword>
<evidence type="ECO:0000259" key="7">
    <source>
        <dbReference type="SMART" id="SM00093"/>
    </source>
</evidence>
<dbReference type="Gene3D" id="2.30.39.10">
    <property type="entry name" value="Alpha-1-antitrypsin, domain 1"/>
    <property type="match status" value="1"/>
</dbReference>
<feature type="domain" description="Serpin" evidence="7">
    <location>
        <begin position="57"/>
        <end position="415"/>
    </location>
</feature>
<feature type="transmembrane region" description="Helical" evidence="6">
    <location>
        <begin position="26"/>
        <end position="44"/>
    </location>
</feature>
<organism evidence="8 9">
    <name type="scientific">Drosophila lebanonensis</name>
    <name type="common">Fruit fly</name>
    <name type="synonym">Scaptodrosophila lebanonensis</name>
    <dbReference type="NCBI Taxonomy" id="7225"/>
    <lineage>
        <taxon>Eukaryota</taxon>
        <taxon>Metazoa</taxon>
        <taxon>Ecdysozoa</taxon>
        <taxon>Arthropoda</taxon>
        <taxon>Hexapoda</taxon>
        <taxon>Insecta</taxon>
        <taxon>Pterygota</taxon>
        <taxon>Neoptera</taxon>
        <taxon>Endopterygota</taxon>
        <taxon>Diptera</taxon>
        <taxon>Brachycera</taxon>
        <taxon>Muscomorpha</taxon>
        <taxon>Ephydroidea</taxon>
        <taxon>Drosophilidae</taxon>
        <taxon>Scaptodrosophila</taxon>
    </lineage>
</organism>
<name>A0A6J2U1G2_DROLE</name>
<evidence type="ECO:0000256" key="6">
    <source>
        <dbReference type="SAM" id="Phobius"/>
    </source>
</evidence>
<dbReference type="PANTHER" id="PTHR11461">
    <property type="entry name" value="SERINE PROTEASE INHIBITOR, SERPIN"/>
    <property type="match status" value="1"/>
</dbReference>
<dbReference type="Gene3D" id="3.30.497.10">
    <property type="entry name" value="Antithrombin, subunit I, domain 2"/>
    <property type="match status" value="1"/>
</dbReference>
<accession>A0A6J2U1G2</accession>
<proteinExistence type="inferred from homology"/>
<reference evidence="9" key="1">
    <citation type="submission" date="2025-08" db="UniProtKB">
        <authorList>
            <consortium name="RefSeq"/>
        </authorList>
    </citation>
    <scope>IDENTIFICATION</scope>
    <source>
        <strain evidence="9">11010-0011.00</strain>
        <tissue evidence="9">Whole body</tissue>
    </source>
</reference>
<dbReference type="InterPro" id="IPR036186">
    <property type="entry name" value="Serpin_sf"/>
</dbReference>